<feature type="domain" description="Reverse transcriptase" evidence="1">
    <location>
        <begin position="2"/>
        <end position="79"/>
    </location>
</feature>
<reference evidence="2 3" key="1">
    <citation type="journal article" date="2021" name="Plant Biotechnol. J.">
        <title>Multi-omics assisted identification of the key and species-specific regulatory components of drought-tolerant mechanisms in Gossypium stocksii.</title>
        <authorList>
            <person name="Yu D."/>
            <person name="Ke L."/>
            <person name="Zhang D."/>
            <person name="Wu Y."/>
            <person name="Sun Y."/>
            <person name="Mei J."/>
            <person name="Sun J."/>
            <person name="Sun Y."/>
        </authorList>
    </citation>
    <scope>NUCLEOTIDE SEQUENCE [LARGE SCALE GENOMIC DNA]</scope>
    <source>
        <strain evidence="3">cv. E1</strain>
        <tissue evidence="2">Leaf</tissue>
    </source>
</reference>
<protein>
    <recommendedName>
        <fullName evidence="1">Reverse transcriptase domain-containing protein</fullName>
    </recommendedName>
</protein>
<comment type="caution">
    <text evidence="2">The sequence shown here is derived from an EMBL/GenBank/DDBJ whole genome shotgun (WGS) entry which is preliminary data.</text>
</comment>
<proteinExistence type="predicted"/>
<dbReference type="OrthoDB" id="1000431at2759"/>
<dbReference type="AlphaFoldDB" id="A0A9D4A6Y2"/>
<dbReference type="InterPro" id="IPR000477">
    <property type="entry name" value="RT_dom"/>
</dbReference>
<keyword evidence="3" id="KW-1185">Reference proteome</keyword>
<dbReference type="Proteomes" id="UP000828251">
    <property type="component" value="Unassembled WGS sequence"/>
</dbReference>
<dbReference type="Pfam" id="PF00078">
    <property type="entry name" value="RVT_1"/>
    <property type="match status" value="1"/>
</dbReference>
<sequence>MKVIANRFKVVFFNLIAPEQTGFLVGRNITDNIVIAQEVIHSIKSTQKNKRWMAIKIDLKKAYDRVCWDFISTSLQAAVGFSVLTKISWGLGLRHLRDHNTYFMTKMGFNIVSNVNALWVRVLRSKYEIPSGLPENLSMGHCSFLWRSIAKVLEEIINKIVGIPTPHPSLGPDKIVWGATSTGSFSIKSVYEKV</sequence>
<evidence type="ECO:0000259" key="1">
    <source>
        <dbReference type="Pfam" id="PF00078"/>
    </source>
</evidence>
<gene>
    <name evidence="2" type="ORF">J1N35_018287</name>
</gene>
<organism evidence="2 3">
    <name type="scientific">Gossypium stocksii</name>
    <dbReference type="NCBI Taxonomy" id="47602"/>
    <lineage>
        <taxon>Eukaryota</taxon>
        <taxon>Viridiplantae</taxon>
        <taxon>Streptophyta</taxon>
        <taxon>Embryophyta</taxon>
        <taxon>Tracheophyta</taxon>
        <taxon>Spermatophyta</taxon>
        <taxon>Magnoliopsida</taxon>
        <taxon>eudicotyledons</taxon>
        <taxon>Gunneridae</taxon>
        <taxon>Pentapetalae</taxon>
        <taxon>rosids</taxon>
        <taxon>malvids</taxon>
        <taxon>Malvales</taxon>
        <taxon>Malvaceae</taxon>
        <taxon>Malvoideae</taxon>
        <taxon>Gossypium</taxon>
    </lineage>
</organism>
<accession>A0A9D4A6Y2</accession>
<dbReference type="EMBL" id="JAIQCV010000006">
    <property type="protein sequence ID" value="KAH1091030.1"/>
    <property type="molecule type" value="Genomic_DNA"/>
</dbReference>
<name>A0A9D4A6Y2_9ROSI</name>
<evidence type="ECO:0000313" key="2">
    <source>
        <dbReference type="EMBL" id="KAH1091030.1"/>
    </source>
</evidence>
<evidence type="ECO:0000313" key="3">
    <source>
        <dbReference type="Proteomes" id="UP000828251"/>
    </source>
</evidence>
<dbReference type="PANTHER" id="PTHR19446">
    <property type="entry name" value="REVERSE TRANSCRIPTASES"/>
    <property type="match status" value="1"/>
</dbReference>